<comment type="caution">
    <text evidence="9">The sequence shown here is derived from an EMBL/GenBank/DDBJ whole genome shotgun (WGS) entry which is preliminary data.</text>
</comment>
<feature type="chain" id="PRO_5040163342" evidence="8">
    <location>
        <begin position="23"/>
        <end position="502"/>
    </location>
</feature>
<reference evidence="9" key="1">
    <citation type="journal article" date="2021" name="IMA Fungus">
        <title>Genomic characterization of three marine fungi, including Emericellopsis atlantica sp. nov. with signatures of a generalist lifestyle and marine biomass degradation.</title>
        <authorList>
            <person name="Hagestad O.C."/>
            <person name="Hou L."/>
            <person name="Andersen J.H."/>
            <person name="Hansen E.H."/>
            <person name="Altermark B."/>
            <person name="Li C."/>
            <person name="Kuhnert E."/>
            <person name="Cox R.J."/>
            <person name="Crous P.W."/>
            <person name="Spatafora J.W."/>
            <person name="Lail K."/>
            <person name="Amirebrahimi M."/>
            <person name="Lipzen A."/>
            <person name="Pangilinan J."/>
            <person name="Andreopoulos W."/>
            <person name="Hayes R.D."/>
            <person name="Ng V."/>
            <person name="Grigoriev I.V."/>
            <person name="Jackson S.A."/>
            <person name="Sutton T.D.S."/>
            <person name="Dobson A.D.W."/>
            <person name="Rama T."/>
        </authorList>
    </citation>
    <scope>NUCLEOTIDE SEQUENCE</scope>
    <source>
        <strain evidence="9">TRa3180A</strain>
    </source>
</reference>
<evidence type="ECO:0000256" key="8">
    <source>
        <dbReference type="SAM" id="SignalP"/>
    </source>
</evidence>
<keyword evidence="3 7" id="KW-0479">Metal-binding</keyword>
<protein>
    <submittedName>
        <fullName evidence="9">Cytochrome P450</fullName>
    </submittedName>
</protein>
<name>A0A9P7YX87_9HELO</name>
<organism evidence="9 10">
    <name type="scientific">Calycina marina</name>
    <dbReference type="NCBI Taxonomy" id="1763456"/>
    <lineage>
        <taxon>Eukaryota</taxon>
        <taxon>Fungi</taxon>
        <taxon>Dikarya</taxon>
        <taxon>Ascomycota</taxon>
        <taxon>Pezizomycotina</taxon>
        <taxon>Leotiomycetes</taxon>
        <taxon>Helotiales</taxon>
        <taxon>Pezizellaceae</taxon>
        <taxon>Calycina</taxon>
    </lineage>
</organism>
<dbReference type="SUPFAM" id="SSF48264">
    <property type="entry name" value="Cytochrome P450"/>
    <property type="match status" value="1"/>
</dbReference>
<evidence type="ECO:0000256" key="3">
    <source>
        <dbReference type="ARBA" id="ARBA00022723"/>
    </source>
</evidence>
<evidence type="ECO:0000313" key="10">
    <source>
        <dbReference type="Proteomes" id="UP000887226"/>
    </source>
</evidence>
<keyword evidence="8" id="KW-0732">Signal</keyword>
<gene>
    <name evidence="9" type="ORF">BJ878DRAFT_234456</name>
</gene>
<evidence type="ECO:0000256" key="4">
    <source>
        <dbReference type="ARBA" id="ARBA00023002"/>
    </source>
</evidence>
<sequence>MAYLSICILLLPVFLVLYKIWAQCHARSRKPASCRDPPRHSQIDRFFGLDHFWKLMKLQKQRVYLQTCSEWHEIYGNTFTTVTLGTNIFHTCHPDNLKAVFEGKGPWSVNRLKAMEPFCGRGFVTTDGEEWKAHRALLAPTLSESSFIDFDALKVAFDRYLKDLPINGEAVDLAHIFEEFYWDLSSQFLFGKNLSLLRFAGSPVSISALQEALEVAQFWMGMRIVFRTVGRLLSGKKFKEACEVVHTFVDHHIGEAWSEISHPLDMLGESIQKPKSKIESSLVYSLAIQNRTPLEVRHLIIQAMLVTQDTTGIVLSNTIFSMSRAPELWARLRKEIAGLGPWESWNAQTLRGCTYLQNLLKESLRLHSLFSANSRVALTDTVLPRGGGSDGSAPVFVPTGSKVSGSLWTLHHQSSVFGDDADAFNPNRWDCIRPDTWEFIPFGHGPRSCPGRHKALTEAAYIIGRMALKFRRIDSRDDQPWTEDDKLVLKNLHGCKVALYAD</sequence>
<evidence type="ECO:0000256" key="1">
    <source>
        <dbReference type="ARBA" id="ARBA00001971"/>
    </source>
</evidence>
<feature type="signal peptide" evidence="8">
    <location>
        <begin position="1"/>
        <end position="22"/>
    </location>
</feature>
<dbReference type="GO" id="GO:0020037">
    <property type="term" value="F:heme binding"/>
    <property type="evidence" value="ECO:0007669"/>
    <property type="project" value="InterPro"/>
</dbReference>
<dbReference type="PRINTS" id="PR01239">
    <property type="entry name" value="EP450IICYP52"/>
</dbReference>
<keyword evidence="4 7" id="KW-0560">Oxidoreductase</keyword>
<dbReference type="InterPro" id="IPR047146">
    <property type="entry name" value="Cyt_P450_E_CYP52_fungi"/>
</dbReference>
<accession>A0A9P7YX87</accession>
<dbReference type="GO" id="GO:0016712">
    <property type="term" value="F:oxidoreductase activity, acting on paired donors, with incorporation or reduction of molecular oxygen, reduced flavin or flavoprotein as one donor, and incorporation of one atom of oxygen"/>
    <property type="evidence" value="ECO:0007669"/>
    <property type="project" value="InterPro"/>
</dbReference>
<evidence type="ECO:0000256" key="7">
    <source>
        <dbReference type="RuleBase" id="RU000461"/>
    </source>
</evidence>
<comment type="cofactor">
    <cofactor evidence="1">
        <name>heme</name>
        <dbReference type="ChEBI" id="CHEBI:30413"/>
    </cofactor>
</comment>
<dbReference type="Gene3D" id="1.10.630.10">
    <property type="entry name" value="Cytochrome P450"/>
    <property type="match status" value="1"/>
</dbReference>
<comment type="similarity">
    <text evidence="2 7">Belongs to the cytochrome P450 family.</text>
</comment>
<dbReference type="InterPro" id="IPR001128">
    <property type="entry name" value="Cyt_P450"/>
</dbReference>
<keyword evidence="10" id="KW-1185">Reference proteome</keyword>
<evidence type="ECO:0000256" key="6">
    <source>
        <dbReference type="ARBA" id="ARBA00023033"/>
    </source>
</evidence>
<dbReference type="OrthoDB" id="1470350at2759"/>
<dbReference type="AlphaFoldDB" id="A0A9P7YX87"/>
<evidence type="ECO:0000313" key="9">
    <source>
        <dbReference type="EMBL" id="KAG9241331.1"/>
    </source>
</evidence>
<evidence type="ECO:0000256" key="5">
    <source>
        <dbReference type="ARBA" id="ARBA00023004"/>
    </source>
</evidence>
<proteinExistence type="inferred from homology"/>
<dbReference type="PANTHER" id="PTHR24287">
    <property type="entry name" value="P450, PUTATIVE (EUROFUNG)-RELATED"/>
    <property type="match status" value="1"/>
</dbReference>
<dbReference type="Pfam" id="PF00067">
    <property type="entry name" value="p450"/>
    <property type="match status" value="1"/>
</dbReference>
<keyword evidence="5 7" id="KW-0408">Iron</keyword>
<dbReference type="PROSITE" id="PS00086">
    <property type="entry name" value="CYTOCHROME_P450"/>
    <property type="match status" value="1"/>
</dbReference>
<dbReference type="Proteomes" id="UP000887226">
    <property type="component" value="Unassembled WGS sequence"/>
</dbReference>
<dbReference type="InterPro" id="IPR036396">
    <property type="entry name" value="Cyt_P450_sf"/>
</dbReference>
<dbReference type="PANTHER" id="PTHR24287:SF17">
    <property type="entry name" value="P450, PUTATIVE (EUROFUNG)-RELATED"/>
    <property type="match status" value="1"/>
</dbReference>
<dbReference type="InterPro" id="IPR002974">
    <property type="entry name" value="Cyt_P450_E_CYP52_ascomycetes"/>
</dbReference>
<dbReference type="InterPro" id="IPR017972">
    <property type="entry name" value="Cyt_P450_CS"/>
</dbReference>
<keyword evidence="7" id="KW-0349">Heme</keyword>
<keyword evidence="6 7" id="KW-0503">Monooxygenase</keyword>
<dbReference type="GO" id="GO:0005506">
    <property type="term" value="F:iron ion binding"/>
    <property type="evidence" value="ECO:0007669"/>
    <property type="project" value="InterPro"/>
</dbReference>
<evidence type="ECO:0000256" key="2">
    <source>
        <dbReference type="ARBA" id="ARBA00010617"/>
    </source>
</evidence>
<dbReference type="EMBL" id="MU254230">
    <property type="protein sequence ID" value="KAG9241331.1"/>
    <property type="molecule type" value="Genomic_DNA"/>
</dbReference>